<feature type="domain" description="Casparian strip membrane protein" evidence="10">
    <location>
        <begin position="229"/>
        <end position="361"/>
    </location>
</feature>
<feature type="compositionally biased region" description="Polar residues" evidence="9">
    <location>
        <begin position="56"/>
        <end position="81"/>
    </location>
</feature>
<name>A0A8I6WS90_HORVV</name>
<dbReference type="GO" id="GO:0005886">
    <property type="term" value="C:plasma membrane"/>
    <property type="evidence" value="ECO:0007669"/>
    <property type="project" value="UniProtKB-SubCell"/>
</dbReference>
<feature type="transmembrane region" description="Helical" evidence="8">
    <location>
        <begin position="306"/>
        <end position="330"/>
    </location>
</feature>
<keyword evidence="5 8" id="KW-0812">Transmembrane</keyword>
<dbReference type="OrthoDB" id="672180at2759"/>
<feature type="compositionally biased region" description="Polar residues" evidence="9">
    <location>
        <begin position="148"/>
        <end position="160"/>
    </location>
</feature>
<evidence type="ECO:0000256" key="1">
    <source>
        <dbReference type="ARBA" id="ARBA00004651"/>
    </source>
</evidence>
<keyword evidence="6 8" id="KW-1133">Transmembrane helix</keyword>
<feature type="transmembrane region" description="Helical" evidence="8">
    <location>
        <begin position="233"/>
        <end position="253"/>
    </location>
</feature>
<reference evidence="11" key="3">
    <citation type="submission" date="2022-01" db="UniProtKB">
        <authorList>
            <consortium name="EnsemblPlants"/>
        </authorList>
    </citation>
    <scope>IDENTIFICATION</scope>
    <source>
        <strain evidence="11">subsp. vulgare</strain>
    </source>
</reference>
<dbReference type="GeneID" id="123443952"/>
<feature type="transmembrane region" description="Helical" evidence="8">
    <location>
        <begin position="350"/>
        <end position="374"/>
    </location>
</feature>
<keyword evidence="12" id="KW-1185">Reference proteome</keyword>
<reference evidence="12" key="1">
    <citation type="journal article" date="2012" name="Nature">
        <title>A physical, genetic and functional sequence assembly of the barley genome.</title>
        <authorList>
            <consortium name="The International Barley Genome Sequencing Consortium"/>
            <person name="Mayer K.F."/>
            <person name="Waugh R."/>
            <person name="Brown J.W."/>
            <person name="Schulman A."/>
            <person name="Langridge P."/>
            <person name="Platzer M."/>
            <person name="Fincher G.B."/>
            <person name="Muehlbauer G.J."/>
            <person name="Sato K."/>
            <person name="Close T.J."/>
            <person name="Wise R.P."/>
            <person name="Stein N."/>
        </authorList>
    </citation>
    <scope>NUCLEOTIDE SEQUENCE [LARGE SCALE GENOMIC DNA]</scope>
    <source>
        <strain evidence="12">cv. Morex</strain>
    </source>
</reference>
<gene>
    <name evidence="11" type="primary">LOC123443952</name>
</gene>
<comment type="similarity">
    <text evidence="2 8">Belongs to the Casparian strip membrane proteins (CASP) family.</text>
</comment>
<evidence type="ECO:0000313" key="11">
    <source>
        <dbReference type="EnsemblPlants" id="HORVU.MOREX.r3.3HG0274840.1"/>
    </source>
</evidence>
<dbReference type="InterPro" id="IPR006702">
    <property type="entry name" value="CASP_dom"/>
</dbReference>
<evidence type="ECO:0000256" key="2">
    <source>
        <dbReference type="ARBA" id="ARBA00007651"/>
    </source>
</evidence>
<evidence type="ECO:0000256" key="4">
    <source>
        <dbReference type="ARBA" id="ARBA00022475"/>
    </source>
</evidence>
<comment type="subcellular location">
    <subcellularLocation>
        <location evidence="1 8">Cell membrane</location>
        <topology evidence="1 8">Multi-pass membrane protein</topology>
    </subcellularLocation>
</comment>
<dbReference type="RefSeq" id="XP_044976462.1">
    <property type="nucleotide sequence ID" value="XM_045120527.1"/>
</dbReference>
<dbReference type="Gramene" id="HORVU.MOREX.r2.3HG0227770.1">
    <property type="protein sequence ID" value="HORVU.MOREX.r2.3HG0227770.1"/>
    <property type="gene ID" value="HORVU.MOREX.r2.3HG0227770"/>
</dbReference>
<evidence type="ECO:0000313" key="12">
    <source>
        <dbReference type="Proteomes" id="UP000011116"/>
    </source>
</evidence>
<dbReference type="Gramene" id="HORVU.MOREX.r3.3HG0274840.1">
    <property type="protein sequence ID" value="HORVU.MOREX.r3.3HG0274840.1"/>
    <property type="gene ID" value="HORVU.MOREX.r3.3HG0274840"/>
</dbReference>
<evidence type="ECO:0000256" key="3">
    <source>
        <dbReference type="ARBA" id="ARBA00011489"/>
    </source>
</evidence>
<sequence>MAETPRAPPPLRPPPPVPLPDTPPRPDSSPSTPGEDYHTPTPSLDEAREETPPWPQETNGNGRAASKSPTLSPVRLPSQNRLLPPHSPTGNGEDGPAAGHAPVPGRRPQLRLAPGLVRTPSQGSVAKSPSPSPSPSLTPPSPLTPSPATATNKKSAQSTPKRPEAWKPPATAIAVQFDPVEEAVTSPLQLGKARIDRHRGPTPAAAENGGAPNTVPRDVAAVAAVGERRALSVALRLATAVFSLASFAVMASARTSGWDGDHFDRYDQYRYALAVNVIVCAYSIAQSLGEIRRLVAARFIYRSMSSYYFSLFLDQVLAYLLMSASSAAASRNDLWVSRFSQDAFNRKITSSVWLSFLAFIALAASSIISTANLFSMV</sequence>
<proteinExistence type="inferred from homology"/>
<evidence type="ECO:0000256" key="9">
    <source>
        <dbReference type="SAM" id="MobiDB-lite"/>
    </source>
</evidence>
<keyword evidence="4 8" id="KW-1003">Cell membrane</keyword>
<comment type="subunit">
    <text evidence="3 8">Homodimer and heterodimers.</text>
</comment>
<accession>A0A8I6WS90</accession>
<evidence type="ECO:0000256" key="7">
    <source>
        <dbReference type="ARBA" id="ARBA00023136"/>
    </source>
</evidence>
<dbReference type="Proteomes" id="UP000011116">
    <property type="component" value="Chromosome 3H"/>
</dbReference>
<dbReference type="EnsemblPlants" id="HORVU.MOREX.r3.3HG0274840.1">
    <property type="protein sequence ID" value="HORVU.MOREX.r3.3HG0274840.1"/>
    <property type="gene ID" value="HORVU.MOREX.r3.3HG0274840"/>
</dbReference>
<dbReference type="AlphaFoldDB" id="A0A8I6WS90"/>
<dbReference type="KEGG" id="hvg:123443952"/>
<evidence type="ECO:0000256" key="5">
    <source>
        <dbReference type="ARBA" id="ARBA00022692"/>
    </source>
</evidence>
<feature type="compositionally biased region" description="Pro residues" evidence="9">
    <location>
        <begin position="1"/>
        <end position="27"/>
    </location>
</feature>
<evidence type="ECO:0000256" key="8">
    <source>
        <dbReference type="RuleBase" id="RU361233"/>
    </source>
</evidence>
<organism evidence="11 12">
    <name type="scientific">Hordeum vulgare subsp. vulgare</name>
    <name type="common">Domesticated barley</name>
    <dbReference type="NCBI Taxonomy" id="112509"/>
    <lineage>
        <taxon>Eukaryota</taxon>
        <taxon>Viridiplantae</taxon>
        <taxon>Streptophyta</taxon>
        <taxon>Embryophyta</taxon>
        <taxon>Tracheophyta</taxon>
        <taxon>Spermatophyta</taxon>
        <taxon>Magnoliopsida</taxon>
        <taxon>Liliopsida</taxon>
        <taxon>Poales</taxon>
        <taxon>Poaceae</taxon>
        <taxon>BOP clade</taxon>
        <taxon>Pooideae</taxon>
        <taxon>Triticodae</taxon>
        <taxon>Triticeae</taxon>
        <taxon>Hordeinae</taxon>
        <taxon>Hordeum</taxon>
    </lineage>
</organism>
<evidence type="ECO:0000259" key="10">
    <source>
        <dbReference type="Pfam" id="PF04535"/>
    </source>
</evidence>
<dbReference type="PANTHER" id="PTHR33573">
    <property type="entry name" value="CASP-LIKE PROTEIN 4A4"/>
    <property type="match status" value="1"/>
</dbReference>
<protein>
    <recommendedName>
        <fullName evidence="8">CASP-like protein</fullName>
    </recommendedName>
</protein>
<dbReference type="PANTHER" id="PTHR33573:SF35">
    <property type="entry name" value="CASP-LIKE PROTEIN 4U1"/>
    <property type="match status" value="1"/>
</dbReference>
<keyword evidence="7 8" id="KW-0472">Membrane</keyword>
<evidence type="ECO:0000256" key="6">
    <source>
        <dbReference type="ARBA" id="ARBA00022989"/>
    </source>
</evidence>
<feature type="compositionally biased region" description="Pro residues" evidence="9">
    <location>
        <begin position="130"/>
        <end position="145"/>
    </location>
</feature>
<feature type="transmembrane region" description="Helical" evidence="8">
    <location>
        <begin position="268"/>
        <end position="285"/>
    </location>
</feature>
<feature type="region of interest" description="Disordered" evidence="9">
    <location>
        <begin position="1"/>
        <end position="167"/>
    </location>
</feature>
<dbReference type="Pfam" id="PF04535">
    <property type="entry name" value="CASP_dom"/>
    <property type="match status" value="1"/>
</dbReference>
<reference evidence="11" key="2">
    <citation type="submission" date="2020-10" db="EMBL/GenBank/DDBJ databases">
        <authorList>
            <person name="Scholz U."/>
            <person name="Mascher M."/>
            <person name="Fiebig A."/>
        </authorList>
    </citation>
    <scope>NUCLEOTIDE SEQUENCE [LARGE SCALE GENOMIC DNA]</scope>
    <source>
        <strain evidence="11">cv. Morex</strain>
    </source>
</reference>